<evidence type="ECO:0000256" key="1">
    <source>
        <dbReference type="ARBA" id="ARBA00004141"/>
    </source>
</evidence>
<organism evidence="9 10">
    <name type="scientific">Novymonas esmeraldas</name>
    <dbReference type="NCBI Taxonomy" id="1808958"/>
    <lineage>
        <taxon>Eukaryota</taxon>
        <taxon>Discoba</taxon>
        <taxon>Euglenozoa</taxon>
        <taxon>Kinetoplastea</taxon>
        <taxon>Metakinetoplastina</taxon>
        <taxon>Trypanosomatida</taxon>
        <taxon>Trypanosomatidae</taxon>
        <taxon>Novymonas</taxon>
    </lineage>
</organism>
<dbReference type="Pfam" id="PF09335">
    <property type="entry name" value="VTT_dom"/>
    <property type="match status" value="1"/>
</dbReference>
<feature type="transmembrane region" description="Helical" evidence="7">
    <location>
        <begin position="152"/>
        <end position="172"/>
    </location>
</feature>
<dbReference type="PANTHER" id="PTHR43220">
    <property type="match status" value="1"/>
</dbReference>
<comment type="caution">
    <text evidence="9">The sequence shown here is derived from an EMBL/GenBank/DDBJ whole genome shotgun (WGS) entry which is preliminary data.</text>
</comment>
<evidence type="ECO:0000256" key="2">
    <source>
        <dbReference type="ARBA" id="ARBA00022692"/>
    </source>
</evidence>
<feature type="transmembrane region" description="Helical" evidence="7">
    <location>
        <begin position="273"/>
        <end position="294"/>
    </location>
</feature>
<evidence type="ECO:0000313" key="9">
    <source>
        <dbReference type="EMBL" id="KAK7197778.1"/>
    </source>
</evidence>
<accession>A0AAW0EYA0</accession>
<dbReference type="Proteomes" id="UP001430356">
    <property type="component" value="Unassembled WGS sequence"/>
</dbReference>
<feature type="domain" description="VTT" evidence="8">
    <location>
        <begin position="134"/>
        <end position="259"/>
    </location>
</feature>
<feature type="transmembrane region" description="Helical" evidence="7">
    <location>
        <begin position="207"/>
        <end position="225"/>
    </location>
</feature>
<comment type="subcellular location">
    <subcellularLocation>
        <location evidence="1">Membrane</location>
        <topology evidence="1">Multi-pass membrane protein</topology>
    </subcellularLocation>
</comment>
<evidence type="ECO:0000256" key="4">
    <source>
        <dbReference type="ARBA" id="ARBA00023136"/>
    </source>
</evidence>
<evidence type="ECO:0000313" key="10">
    <source>
        <dbReference type="Proteomes" id="UP001430356"/>
    </source>
</evidence>
<protein>
    <submittedName>
        <fullName evidence="9">SNARE associated Golgi protein</fullName>
    </submittedName>
</protein>
<evidence type="ECO:0000259" key="8">
    <source>
        <dbReference type="Pfam" id="PF09335"/>
    </source>
</evidence>
<proteinExistence type="inferred from homology"/>
<dbReference type="GO" id="GO:0000045">
    <property type="term" value="P:autophagosome assembly"/>
    <property type="evidence" value="ECO:0007669"/>
    <property type="project" value="TreeGrafter"/>
</dbReference>
<dbReference type="EMBL" id="JAECZO010000119">
    <property type="protein sequence ID" value="KAK7197778.1"/>
    <property type="molecule type" value="Genomic_DNA"/>
</dbReference>
<feature type="region of interest" description="Disordered" evidence="6">
    <location>
        <begin position="309"/>
        <end position="330"/>
    </location>
</feature>
<feature type="transmembrane region" description="Helical" evidence="7">
    <location>
        <begin position="115"/>
        <end position="140"/>
    </location>
</feature>
<dbReference type="GO" id="GO:0016020">
    <property type="term" value="C:membrane"/>
    <property type="evidence" value="ECO:0007669"/>
    <property type="project" value="UniProtKB-SubCell"/>
</dbReference>
<name>A0AAW0EYA0_9TRYP</name>
<dbReference type="InterPro" id="IPR045014">
    <property type="entry name" value="TM41A/B"/>
</dbReference>
<reference evidence="9 10" key="1">
    <citation type="journal article" date="2021" name="MBio">
        <title>A New Model Trypanosomatid, Novymonas esmeraldas: Genomic Perception of Its 'Candidatus Pandoraea novymonadis' Endosymbiont.</title>
        <authorList>
            <person name="Zakharova A."/>
            <person name="Saura A."/>
            <person name="Butenko A."/>
            <person name="Podesvova L."/>
            <person name="Warmusova S."/>
            <person name="Kostygov A.Y."/>
            <person name="Nenarokova A."/>
            <person name="Lukes J."/>
            <person name="Opperdoes F.R."/>
            <person name="Yurchenko V."/>
        </authorList>
    </citation>
    <scope>NUCLEOTIDE SEQUENCE [LARGE SCALE GENOMIC DNA]</scope>
    <source>
        <strain evidence="9 10">E262AT.01</strain>
    </source>
</reference>
<sequence length="330" mass="35102">MSGPPPPPPSSSLCSSPTAALLFFSSDVSTACAAALLLMVITVHVGHQVERPARNALRVLVPLFAIIGLTLYFTGTFGIVSRVQDILQAEETSLRSASGIAEFCRELQKVAQQQYWQVLLLISALYLTLQAFCIPGTVVLNAAVGAVMGTLLGVPYCTLLGTLGAICCFVLSRAVGTTLVEAADARLMKGRGLATIRGQVTRHRADLFVYIVFVRLTPILPNWLVNLASPVVGVPLHTFGAATMVGILPQTYLSVRFGSLAHLAKAGETRRIVTPWDTLLLAVIGVGVLAGLRLKKKFAQDRRENGISSVERPTYTTTSSAAAVRVPPPA</sequence>
<feature type="transmembrane region" description="Helical" evidence="7">
    <location>
        <begin position="20"/>
        <end position="45"/>
    </location>
</feature>
<comment type="similarity">
    <text evidence="5">Belongs to the TMEM41 family.</text>
</comment>
<dbReference type="PANTHER" id="PTHR43220:SF18">
    <property type="entry name" value="TRANSMEMBRANE PROTEIN 41B"/>
    <property type="match status" value="1"/>
</dbReference>
<evidence type="ECO:0000256" key="6">
    <source>
        <dbReference type="SAM" id="MobiDB-lite"/>
    </source>
</evidence>
<feature type="compositionally biased region" description="Low complexity" evidence="6">
    <location>
        <begin position="321"/>
        <end position="330"/>
    </location>
</feature>
<evidence type="ECO:0000256" key="7">
    <source>
        <dbReference type="SAM" id="Phobius"/>
    </source>
</evidence>
<gene>
    <name evidence="9" type="ORF">NESM_000730700</name>
</gene>
<evidence type="ECO:0000256" key="3">
    <source>
        <dbReference type="ARBA" id="ARBA00022989"/>
    </source>
</evidence>
<feature type="transmembrane region" description="Helical" evidence="7">
    <location>
        <begin position="57"/>
        <end position="80"/>
    </location>
</feature>
<keyword evidence="4 7" id="KW-0472">Membrane</keyword>
<keyword evidence="10" id="KW-1185">Reference proteome</keyword>
<evidence type="ECO:0000256" key="5">
    <source>
        <dbReference type="ARBA" id="ARBA00025797"/>
    </source>
</evidence>
<dbReference type="AlphaFoldDB" id="A0AAW0EYA0"/>
<keyword evidence="3 7" id="KW-1133">Transmembrane helix</keyword>
<dbReference type="InterPro" id="IPR032816">
    <property type="entry name" value="VTT_dom"/>
</dbReference>
<keyword evidence="2 7" id="KW-0812">Transmembrane</keyword>